<evidence type="ECO:0000256" key="1">
    <source>
        <dbReference type="ARBA" id="ARBA00022516"/>
    </source>
</evidence>
<evidence type="ECO:0000256" key="3">
    <source>
        <dbReference type="ARBA" id="ARBA00022679"/>
    </source>
</evidence>
<proteinExistence type="inferred from homology"/>
<organism evidence="9 10">
    <name type="scientific">Candidatus Blochmannia ocreatus</name>
    <name type="common">nom. nud.</name>
    <dbReference type="NCBI Taxonomy" id="251538"/>
    <lineage>
        <taxon>Bacteria</taxon>
        <taxon>Pseudomonadati</taxon>
        <taxon>Pseudomonadota</taxon>
        <taxon>Gammaproteobacteria</taxon>
        <taxon>Enterobacterales</taxon>
        <taxon>Enterobacteriaceae</taxon>
        <taxon>ant endosymbionts</taxon>
        <taxon>Candidatus Blochmanniella</taxon>
    </lineage>
</organism>
<reference evidence="9" key="1">
    <citation type="submission" date="2022-05" db="EMBL/GenBank/DDBJ databases">
        <title>Impact of host demography and evolutionary history on endosymbiont molecular evolution: a test in carpenter ants (Genus Camponotus) and their Blochmannia endosymbionts.</title>
        <authorList>
            <person name="Manthey J.D."/>
            <person name="Giron J.C."/>
            <person name="Hruska J.P."/>
        </authorList>
    </citation>
    <scope>NUCLEOTIDE SEQUENCE</scope>
    <source>
        <strain evidence="9">C-006</strain>
    </source>
</reference>
<dbReference type="HAMAP" id="MF_00523">
    <property type="entry name" value="LpxD"/>
    <property type="match status" value="1"/>
</dbReference>
<keyword evidence="1 7" id="KW-0444">Lipid biosynthesis</keyword>
<dbReference type="NCBIfam" id="NF002060">
    <property type="entry name" value="PRK00892.1"/>
    <property type="match status" value="1"/>
</dbReference>
<keyword evidence="6 7" id="KW-0012">Acyltransferase</keyword>
<dbReference type="EMBL" id="CP097762">
    <property type="protein sequence ID" value="URJ25417.1"/>
    <property type="molecule type" value="Genomic_DNA"/>
</dbReference>
<dbReference type="InterPro" id="IPR020573">
    <property type="entry name" value="UDP_GlcNAc_AcTrfase_non-rep"/>
</dbReference>
<keyword evidence="2 7" id="KW-0441">Lipid A biosynthesis</keyword>
<dbReference type="GO" id="GO:0103118">
    <property type="term" value="F:UDP-3-O-[(3R)-3-hydroxyacyl]-glucosamine N-acyltransferase activity"/>
    <property type="evidence" value="ECO:0007669"/>
    <property type="project" value="UniProtKB-EC"/>
</dbReference>
<dbReference type="Proteomes" id="UP001056834">
    <property type="component" value="Chromosome"/>
</dbReference>
<dbReference type="NCBIfam" id="TIGR01853">
    <property type="entry name" value="lipid_A_lpxD"/>
    <property type="match status" value="1"/>
</dbReference>
<comment type="similarity">
    <text evidence="7">Belongs to the transferase hexapeptide repeat family. LpxD subfamily.</text>
</comment>
<dbReference type="PANTHER" id="PTHR43378">
    <property type="entry name" value="UDP-3-O-ACYLGLUCOSAMINE N-ACYLTRANSFERASE"/>
    <property type="match status" value="1"/>
</dbReference>
<dbReference type="Pfam" id="PF00132">
    <property type="entry name" value="Hexapep"/>
    <property type="match status" value="3"/>
</dbReference>
<dbReference type="InterPro" id="IPR011004">
    <property type="entry name" value="Trimer_LpxA-like_sf"/>
</dbReference>
<name>A0ABY4SVQ4_9ENTR</name>
<dbReference type="CDD" id="cd03352">
    <property type="entry name" value="LbH_LpxD"/>
    <property type="match status" value="1"/>
</dbReference>
<dbReference type="Gene3D" id="2.160.10.10">
    <property type="entry name" value="Hexapeptide repeat proteins"/>
    <property type="match status" value="1"/>
</dbReference>
<evidence type="ECO:0000256" key="6">
    <source>
        <dbReference type="ARBA" id="ARBA00023315"/>
    </source>
</evidence>
<dbReference type="RefSeq" id="WP_250223548.1">
    <property type="nucleotide sequence ID" value="NZ_CP097762.1"/>
</dbReference>
<comment type="pathway">
    <text evidence="7">Glycolipid biosynthesis; lipid IV(A) biosynthesis; lipid IV(A) from (3R)-3-hydroxytetradecanoyl-[acyl-carrier-protein] and UDP-N-acetyl-alpha-D-glucosamine: step 3/6.</text>
</comment>
<dbReference type="InterPro" id="IPR007691">
    <property type="entry name" value="LpxD"/>
</dbReference>
<evidence type="ECO:0000313" key="9">
    <source>
        <dbReference type="EMBL" id="URJ25417.1"/>
    </source>
</evidence>
<gene>
    <name evidence="7 9" type="primary">lpxD</name>
    <name evidence="9" type="ORF">M9405_01310</name>
</gene>
<evidence type="ECO:0000256" key="4">
    <source>
        <dbReference type="ARBA" id="ARBA00022737"/>
    </source>
</evidence>
<sequence>MIMIRLDDLAQKLNAQLYGDKDIIITGIASINNAQAGHITFLKDQRLLNQLDSCRASAIILSKNNLIFCKISALVVKNPYLAYIKTAQLIESNPIFNNHIASEASIASDAILGKRVGIGAYVTIESGVIIEDDVIIGPNSFIGRHTKISAGTHIWANVSIHHAVEIGKFCRIQSGTIIGSDGFGYIKNHGTWIKVPHLGKVKIGNNVEIGACTTIDRGTLDNTNIENGVIIDNQCQIAHNVKIGEHTAIAGGVIMGGSLTIGKNCMIGGASVINGHINICDNVTITGMSMVMRSITKPGIYSSGIPVQPNTTWWKTAALIIRIHKINKRIKTIEQHIKKLFFLLQSNKNNFLFILLG</sequence>
<keyword evidence="4 7" id="KW-0677">Repeat</keyword>
<dbReference type="Gene3D" id="1.20.5.170">
    <property type="match status" value="1"/>
</dbReference>
<dbReference type="Pfam" id="PF04613">
    <property type="entry name" value="LpxD"/>
    <property type="match status" value="1"/>
</dbReference>
<comment type="subunit">
    <text evidence="7">Homotrimer.</text>
</comment>
<comment type="catalytic activity">
    <reaction evidence="7">
        <text>UDP-3-O-[(3R)-3-hydroxytetradecanoyl]-alpha-D-glucosamine + (3R)-hydroxytetradecanoyl-[ACP] = UDP-2-N,3-O-bis[(3R)-3-hydroxytetradecanoyl]-alpha-D-glucosamine + holo-[ACP] + H(+)</text>
        <dbReference type="Rhea" id="RHEA:17817"/>
        <dbReference type="Rhea" id="RHEA-COMP:9646"/>
        <dbReference type="Rhea" id="RHEA-COMP:9685"/>
        <dbReference type="ChEBI" id="CHEBI:15378"/>
        <dbReference type="ChEBI" id="CHEBI:64479"/>
        <dbReference type="ChEBI" id="CHEBI:71573"/>
        <dbReference type="ChEBI" id="CHEBI:78474"/>
        <dbReference type="ChEBI" id="CHEBI:78847"/>
    </reaction>
</comment>
<dbReference type="SUPFAM" id="SSF51161">
    <property type="entry name" value="Trimeric LpxA-like enzymes"/>
    <property type="match status" value="1"/>
</dbReference>
<dbReference type="PANTHER" id="PTHR43378:SF2">
    <property type="entry name" value="UDP-3-O-ACYLGLUCOSAMINE N-ACYLTRANSFERASE 1, MITOCHONDRIAL-RELATED"/>
    <property type="match status" value="1"/>
</dbReference>
<protein>
    <recommendedName>
        <fullName evidence="7">UDP-3-O-(3-hydroxymyristoyl)glucosamine N-acyltransferase</fullName>
        <shortName evidence="7">UDP-3-O-(3-OHC14)-GlcN N-acyltransferase</shortName>
        <ecNumber evidence="7">2.3.1.191</ecNumber>
    </recommendedName>
    <alternativeName>
        <fullName evidence="7">UDP-3-O-(3-hydroxytetradecanoyl)glucosamine N-acyltransferase</fullName>
    </alternativeName>
</protein>
<dbReference type="EC" id="2.3.1.191" evidence="7"/>
<feature type="domain" description="UDP-3-O-[3-hydroxymyristoyl] glucosamine N-acyltransferase non-repeat region" evidence="8">
    <location>
        <begin position="22"/>
        <end position="89"/>
    </location>
</feature>
<feature type="active site" description="Proton acceptor" evidence="7">
    <location>
        <position position="239"/>
    </location>
</feature>
<evidence type="ECO:0000313" key="10">
    <source>
        <dbReference type="Proteomes" id="UP001056834"/>
    </source>
</evidence>
<dbReference type="InterPro" id="IPR001451">
    <property type="entry name" value="Hexapep"/>
</dbReference>
<evidence type="ECO:0000259" key="8">
    <source>
        <dbReference type="Pfam" id="PF04613"/>
    </source>
</evidence>
<keyword evidence="3 7" id="KW-0808">Transferase</keyword>
<evidence type="ECO:0000256" key="2">
    <source>
        <dbReference type="ARBA" id="ARBA00022556"/>
    </source>
</evidence>
<comment type="catalytic activity">
    <reaction evidence="7">
        <text>a UDP-3-O-[(3R)-3-hydroxyacyl]-alpha-D-glucosamine + a (3R)-hydroxyacyl-[ACP] = a UDP-2-N,3-O-bis[(3R)-3-hydroxyacyl]-alpha-D-glucosamine + holo-[ACP] + H(+)</text>
        <dbReference type="Rhea" id="RHEA:53836"/>
        <dbReference type="Rhea" id="RHEA-COMP:9685"/>
        <dbReference type="Rhea" id="RHEA-COMP:9945"/>
        <dbReference type="ChEBI" id="CHEBI:15378"/>
        <dbReference type="ChEBI" id="CHEBI:64479"/>
        <dbReference type="ChEBI" id="CHEBI:78827"/>
        <dbReference type="ChEBI" id="CHEBI:137740"/>
        <dbReference type="ChEBI" id="CHEBI:137748"/>
        <dbReference type="EC" id="2.3.1.191"/>
    </reaction>
</comment>
<comment type="function">
    <text evidence="7">Catalyzes the N-acylation of UDP-3-O-(hydroxytetradecanoyl)glucosamine using 3-hydroxytetradecanoyl-ACP as the acyl donor. Is involved in the biosynthesis of lipid A, a phosphorylated glycolipid that anchors the lipopolysaccharide to the outer membrane of the cell.</text>
</comment>
<dbReference type="Gene3D" id="3.40.1390.10">
    <property type="entry name" value="MurE/MurF, N-terminal domain"/>
    <property type="match status" value="1"/>
</dbReference>
<keyword evidence="5 7" id="KW-0443">Lipid metabolism</keyword>
<accession>A0ABY4SVQ4</accession>
<evidence type="ECO:0000256" key="5">
    <source>
        <dbReference type="ARBA" id="ARBA00023098"/>
    </source>
</evidence>
<keyword evidence="10" id="KW-1185">Reference proteome</keyword>
<evidence type="ECO:0000256" key="7">
    <source>
        <dbReference type="HAMAP-Rule" id="MF_00523"/>
    </source>
</evidence>